<feature type="compositionally biased region" description="Polar residues" evidence="1">
    <location>
        <begin position="8"/>
        <end position="32"/>
    </location>
</feature>
<dbReference type="EMBL" id="JASCZI010181395">
    <property type="protein sequence ID" value="MED6182966.1"/>
    <property type="molecule type" value="Genomic_DNA"/>
</dbReference>
<reference evidence="2 3" key="1">
    <citation type="journal article" date="2023" name="Plants (Basel)">
        <title>Bridging the Gap: Combining Genomics and Transcriptomics Approaches to Understand Stylosanthes scabra, an Orphan Legume from the Brazilian Caatinga.</title>
        <authorList>
            <person name="Ferreira-Neto J.R.C."/>
            <person name="da Silva M.D."/>
            <person name="Binneck E."/>
            <person name="de Melo N.F."/>
            <person name="da Silva R.H."/>
            <person name="de Melo A.L.T.M."/>
            <person name="Pandolfi V."/>
            <person name="Bustamante F.O."/>
            <person name="Brasileiro-Vidal A.C."/>
            <person name="Benko-Iseppon A.M."/>
        </authorList>
    </citation>
    <scope>NUCLEOTIDE SEQUENCE [LARGE SCALE GENOMIC DNA]</scope>
    <source>
        <tissue evidence="2">Leaves</tissue>
    </source>
</reference>
<evidence type="ECO:0000313" key="3">
    <source>
        <dbReference type="Proteomes" id="UP001341840"/>
    </source>
</evidence>
<sequence length="91" mass="9943">MEILHSPTFETSSSNGSKPVSFSPTDSHSQPRNFGCLKFCFTDISLSRTSIHLARLISSAYRNGKLPDLFTGIQAHLSTCASPKVLEVFPV</sequence>
<evidence type="ECO:0000313" key="2">
    <source>
        <dbReference type="EMBL" id="MED6182966.1"/>
    </source>
</evidence>
<gene>
    <name evidence="2" type="ORF">PIB30_033568</name>
</gene>
<organism evidence="2 3">
    <name type="scientific">Stylosanthes scabra</name>
    <dbReference type="NCBI Taxonomy" id="79078"/>
    <lineage>
        <taxon>Eukaryota</taxon>
        <taxon>Viridiplantae</taxon>
        <taxon>Streptophyta</taxon>
        <taxon>Embryophyta</taxon>
        <taxon>Tracheophyta</taxon>
        <taxon>Spermatophyta</taxon>
        <taxon>Magnoliopsida</taxon>
        <taxon>eudicotyledons</taxon>
        <taxon>Gunneridae</taxon>
        <taxon>Pentapetalae</taxon>
        <taxon>rosids</taxon>
        <taxon>fabids</taxon>
        <taxon>Fabales</taxon>
        <taxon>Fabaceae</taxon>
        <taxon>Papilionoideae</taxon>
        <taxon>50 kb inversion clade</taxon>
        <taxon>dalbergioids sensu lato</taxon>
        <taxon>Dalbergieae</taxon>
        <taxon>Pterocarpus clade</taxon>
        <taxon>Stylosanthes</taxon>
    </lineage>
</organism>
<name>A0ABU6WDS8_9FABA</name>
<keyword evidence="3" id="KW-1185">Reference proteome</keyword>
<comment type="caution">
    <text evidence="2">The sequence shown here is derived from an EMBL/GenBank/DDBJ whole genome shotgun (WGS) entry which is preliminary data.</text>
</comment>
<accession>A0ABU6WDS8</accession>
<feature type="region of interest" description="Disordered" evidence="1">
    <location>
        <begin position="1"/>
        <end position="32"/>
    </location>
</feature>
<dbReference type="Proteomes" id="UP001341840">
    <property type="component" value="Unassembled WGS sequence"/>
</dbReference>
<proteinExistence type="predicted"/>
<protein>
    <submittedName>
        <fullName evidence="2">Uncharacterized protein</fullName>
    </submittedName>
</protein>
<evidence type="ECO:0000256" key="1">
    <source>
        <dbReference type="SAM" id="MobiDB-lite"/>
    </source>
</evidence>